<evidence type="ECO:0000259" key="1">
    <source>
        <dbReference type="Pfam" id="PF00149"/>
    </source>
</evidence>
<gene>
    <name evidence="2" type="ORF">UFOVP273_22</name>
</gene>
<dbReference type="Gene3D" id="3.60.21.10">
    <property type="match status" value="1"/>
</dbReference>
<feature type="domain" description="Calcineurin-like phosphoesterase" evidence="1">
    <location>
        <begin position="1"/>
        <end position="144"/>
    </location>
</feature>
<dbReference type="InterPro" id="IPR050535">
    <property type="entry name" value="DNA_Repair-Maintenance_Comp"/>
</dbReference>
<dbReference type="EMBL" id="LR796284">
    <property type="protein sequence ID" value="CAB4134163.1"/>
    <property type="molecule type" value="Genomic_DNA"/>
</dbReference>
<dbReference type="PANTHER" id="PTHR30337">
    <property type="entry name" value="COMPONENT OF ATP-DEPENDENT DSDNA EXONUCLEASE"/>
    <property type="match status" value="1"/>
</dbReference>
<dbReference type="Pfam" id="PF00149">
    <property type="entry name" value="Metallophos"/>
    <property type="match status" value="1"/>
</dbReference>
<dbReference type="InterPro" id="IPR029052">
    <property type="entry name" value="Metallo-depent_PP-like"/>
</dbReference>
<sequence>MKLGFTADIHIKLGQKNVPVDWAKNRYNLLFDKMEDLESKIDKWVVGGDVFDKVPTMEELELYFNMIARFNKPTIIYPGNHEALKKNTTFLSYLKDISAKVNRKVLIIDDYYTDEDGIDYLPYNKLKEYNPQDVDFHGDILCTHVRGEIPPHVKPEVPLEIFSRWKYVLAGDLHSYDNCQLNILYPGSPVTTSFHRSRVDTGIIVFDTTDFSHTWERLNLPQMLRKTVKVGEHMIAGKDDLIIYEVEGDISELSKVEDSTLIDKKIVKRSTDTALILDPEMKLEEEVKEYLQYVLELNEDAVAAVLFEMAGYAHEITD</sequence>
<protein>
    <submittedName>
        <fullName evidence="2">Calcineurin-like phosphoesterase domain, ApaH type</fullName>
    </submittedName>
</protein>
<dbReference type="InterPro" id="IPR004843">
    <property type="entry name" value="Calcineurin-like_PHP"/>
</dbReference>
<reference evidence="2" key="1">
    <citation type="submission" date="2020-04" db="EMBL/GenBank/DDBJ databases">
        <authorList>
            <person name="Chiriac C."/>
            <person name="Salcher M."/>
            <person name="Ghai R."/>
            <person name="Kavagutti S V."/>
        </authorList>
    </citation>
    <scope>NUCLEOTIDE SEQUENCE</scope>
</reference>
<proteinExistence type="predicted"/>
<evidence type="ECO:0000313" key="2">
    <source>
        <dbReference type="EMBL" id="CAB4134163.1"/>
    </source>
</evidence>
<accession>A0A6J5LL99</accession>
<organism evidence="2">
    <name type="scientific">uncultured Caudovirales phage</name>
    <dbReference type="NCBI Taxonomy" id="2100421"/>
    <lineage>
        <taxon>Viruses</taxon>
        <taxon>Duplodnaviria</taxon>
        <taxon>Heunggongvirae</taxon>
        <taxon>Uroviricota</taxon>
        <taxon>Caudoviricetes</taxon>
        <taxon>Peduoviridae</taxon>
        <taxon>Maltschvirus</taxon>
        <taxon>Maltschvirus maltsch</taxon>
    </lineage>
</organism>
<dbReference type="SUPFAM" id="SSF56300">
    <property type="entry name" value="Metallo-dependent phosphatases"/>
    <property type="match status" value="1"/>
</dbReference>
<name>A0A6J5LL99_9CAUD</name>
<dbReference type="GO" id="GO:0016787">
    <property type="term" value="F:hydrolase activity"/>
    <property type="evidence" value="ECO:0007669"/>
    <property type="project" value="InterPro"/>
</dbReference>